<dbReference type="Pfam" id="PF13531">
    <property type="entry name" value="SBP_bac_11"/>
    <property type="match status" value="1"/>
</dbReference>
<gene>
    <name evidence="1" type="ORF">J2X98_002644</name>
</gene>
<dbReference type="PANTHER" id="PTHR30632">
    <property type="entry name" value="MOLYBDATE-BINDING PERIPLASMIC PROTEIN"/>
    <property type="match status" value="1"/>
</dbReference>
<name>A0ABT9RW93_9MICC</name>
<reference evidence="1 2" key="1">
    <citation type="submission" date="2023-07" db="EMBL/GenBank/DDBJ databases">
        <title>Sorghum-associated microbial communities from plants grown in Nebraska, USA.</title>
        <authorList>
            <person name="Schachtman D."/>
        </authorList>
    </citation>
    <scope>NUCLEOTIDE SEQUENCE [LARGE SCALE GENOMIC DNA]</scope>
    <source>
        <strain evidence="1 2">CC222</strain>
    </source>
</reference>
<dbReference type="SUPFAM" id="SSF53850">
    <property type="entry name" value="Periplasmic binding protein-like II"/>
    <property type="match status" value="1"/>
</dbReference>
<evidence type="ECO:0000313" key="1">
    <source>
        <dbReference type="EMBL" id="MDP9889046.1"/>
    </source>
</evidence>
<protein>
    <submittedName>
        <fullName evidence="1">Molybdate transport system substrate-binding protein</fullName>
    </submittedName>
</protein>
<keyword evidence="2" id="KW-1185">Reference proteome</keyword>
<dbReference type="InterPro" id="IPR050682">
    <property type="entry name" value="ModA/WtpA"/>
</dbReference>
<dbReference type="RefSeq" id="WP_307308798.1">
    <property type="nucleotide sequence ID" value="NZ_JAUSRE010000013.1"/>
</dbReference>
<dbReference type="EMBL" id="JAUSRE010000013">
    <property type="protein sequence ID" value="MDP9889046.1"/>
    <property type="molecule type" value="Genomic_DNA"/>
</dbReference>
<accession>A0ABT9RW93</accession>
<evidence type="ECO:0000313" key="2">
    <source>
        <dbReference type="Proteomes" id="UP001226577"/>
    </source>
</evidence>
<dbReference type="PANTHER" id="PTHR30632:SF11">
    <property type="entry name" value="BLR4797 PROTEIN"/>
    <property type="match status" value="1"/>
</dbReference>
<dbReference type="Gene3D" id="3.40.190.10">
    <property type="entry name" value="Periplasmic binding protein-like II"/>
    <property type="match status" value="2"/>
</dbReference>
<sequence length="228" mass="23503">MKVFSSPAVKKALDEVIDLFQQATAVGVEAVFEPTGQLLGRIEAREPFDAMIAVSGSFASLGPVIDASTLTPVARAGIGVAVNGGTSAPDISTAESFIKTIRGARSVAYSGIGASGAYFSTLLEDLGLSEEVGSHATVVKKGYVAEAVVDGTADIAIQQLSELLFVPQAHIVGPLPPEFQHYTEFSAAVSAGSTTPVEAQSFVSFLASPAAQAKYLQTMLELPTAPAK</sequence>
<organism evidence="1 2">
    <name type="scientific">Pseudarthrobacter enclensis</name>
    <dbReference type="NCBI Taxonomy" id="993070"/>
    <lineage>
        <taxon>Bacteria</taxon>
        <taxon>Bacillati</taxon>
        <taxon>Actinomycetota</taxon>
        <taxon>Actinomycetes</taxon>
        <taxon>Micrococcales</taxon>
        <taxon>Micrococcaceae</taxon>
        <taxon>Pseudarthrobacter</taxon>
    </lineage>
</organism>
<proteinExistence type="predicted"/>
<comment type="caution">
    <text evidence="1">The sequence shown here is derived from an EMBL/GenBank/DDBJ whole genome shotgun (WGS) entry which is preliminary data.</text>
</comment>
<dbReference type="Proteomes" id="UP001226577">
    <property type="component" value="Unassembled WGS sequence"/>
</dbReference>